<sequence>MTIDPRVDAHIAKFSGEHRDALIHIRAQLHEILPDADEAIKYNMPCFVVNGVGIAGFDAFKNHWSYFPMSGSVLNQIDDLPAWTETTTGTLRVPLDRRLTKKLVKQLIKVRLDLANQPMRQQRPATQVVT</sequence>
<feature type="domain" description="YdhG-like" evidence="1">
    <location>
        <begin position="18"/>
        <end position="109"/>
    </location>
</feature>
<accession>A0A6J6ZPT6</accession>
<dbReference type="Gene3D" id="3.90.1150.200">
    <property type="match status" value="1"/>
</dbReference>
<evidence type="ECO:0000313" key="2">
    <source>
        <dbReference type="EMBL" id="CAB4819357.1"/>
    </source>
</evidence>
<name>A0A6J6ZPT6_9ZZZZ</name>
<evidence type="ECO:0000259" key="1">
    <source>
        <dbReference type="Pfam" id="PF08818"/>
    </source>
</evidence>
<dbReference type="InterPro" id="IPR014922">
    <property type="entry name" value="YdhG-like"/>
</dbReference>
<dbReference type="Pfam" id="PF08818">
    <property type="entry name" value="DUF1801"/>
    <property type="match status" value="1"/>
</dbReference>
<dbReference type="EMBL" id="CAFBPS010000249">
    <property type="protein sequence ID" value="CAB5038376.1"/>
    <property type="molecule type" value="Genomic_DNA"/>
</dbReference>
<reference evidence="2" key="1">
    <citation type="submission" date="2020-05" db="EMBL/GenBank/DDBJ databases">
        <authorList>
            <person name="Chiriac C."/>
            <person name="Salcher M."/>
            <person name="Ghai R."/>
            <person name="Kavagutti S V."/>
        </authorList>
    </citation>
    <scope>NUCLEOTIDE SEQUENCE</scope>
</reference>
<dbReference type="SUPFAM" id="SSF159888">
    <property type="entry name" value="YdhG-like"/>
    <property type="match status" value="1"/>
</dbReference>
<gene>
    <name evidence="2" type="ORF">UFOPK3004_01747</name>
    <name evidence="3" type="ORF">UFOPK4134_01898</name>
</gene>
<protein>
    <submittedName>
        <fullName evidence="2">Unannotated protein</fullName>
    </submittedName>
</protein>
<evidence type="ECO:0000313" key="3">
    <source>
        <dbReference type="EMBL" id="CAB5038376.1"/>
    </source>
</evidence>
<dbReference type="EMBL" id="CAFAAL010000223">
    <property type="protein sequence ID" value="CAB4819357.1"/>
    <property type="molecule type" value="Genomic_DNA"/>
</dbReference>
<dbReference type="AlphaFoldDB" id="A0A6J6ZPT6"/>
<organism evidence="2">
    <name type="scientific">freshwater metagenome</name>
    <dbReference type="NCBI Taxonomy" id="449393"/>
    <lineage>
        <taxon>unclassified sequences</taxon>
        <taxon>metagenomes</taxon>
        <taxon>ecological metagenomes</taxon>
    </lineage>
</organism>
<proteinExistence type="predicted"/>